<accession>A0A419W933</accession>
<dbReference type="Proteomes" id="UP000283387">
    <property type="component" value="Unassembled WGS sequence"/>
</dbReference>
<dbReference type="AlphaFoldDB" id="A0A419W933"/>
<keyword evidence="3" id="KW-1185">Reference proteome</keyword>
<protein>
    <submittedName>
        <fullName evidence="2">Uncharacterized protein</fullName>
    </submittedName>
</protein>
<feature type="transmembrane region" description="Helical" evidence="1">
    <location>
        <begin position="113"/>
        <end position="133"/>
    </location>
</feature>
<organism evidence="2 3">
    <name type="scientific">Mangrovibacterium diazotrophicum</name>
    <dbReference type="NCBI Taxonomy" id="1261403"/>
    <lineage>
        <taxon>Bacteria</taxon>
        <taxon>Pseudomonadati</taxon>
        <taxon>Bacteroidota</taxon>
        <taxon>Bacteroidia</taxon>
        <taxon>Marinilabiliales</taxon>
        <taxon>Prolixibacteraceae</taxon>
        <taxon>Mangrovibacterium</taxon>
    </lineage>
</organism>
<reference evidence="2 3" key="1">
    <citation type="submission" date="2018-09" db="EMBL/GenBank/DDBJ databases">
        <title>Genomic Encyclopedia of Archaeal and Bacterial Type Strains, Phase II (KMG-II): from individual species to whole genera.</title>
        <authorList>
            <person name="Goeker M."/>
        </authorList>
    </citation>
    <scope>NUCLEOTIDE SEQUENCE [LARGE SCALE GENOMIC DNA]</scope>
    <source>
        <strain evidence="2 3">DSM 27148</strain>
    </source>
</reference>
<keyword evidence="1" id="KW-0472">Membrane</keyword>
<evidence type="ECO:0000256" key="1">
    <source>
        <dbReference type="SAM" id="Phobius"/>
    </source>
</evidence>
<comment type="caution">
    <text evidence="2">The sequence shown here is derived from an EMBL/GenBank/DDBJ whole genome shotgun (WGS) entry which is preliminary data.</text>
</comment>
<keyword evidence="1" id="KW-1133">Transmembrane helix</keyword>
<sequence>MFKTTTSRTFTDEQVRGSGLPLSEAITGTLGKLGFADIKQRGNTIKFKSNQQEDELESLQRRFGKAYIQISLGTTPTVSVVTDQRVEKLLNLFGNLFILTAFNIMAFRKMKDQPLFVGAINIIFLVILVLQLLRTRCNCKSKHKELLDQIEKDLESRAETASQAMIV</sequence>
<keyword evidence="1" id="KW-0812">Transmembrane</keyword>
<evidence type="ECO:0000313" key="2">
    <source>
        <dbReference type="EMBL" id="RKD91934.1"/>
    </source>
</evidence>
<proteinExistence type="predicted"/>
<gene>
    <name evidence="2" type="ORF">BC643_2303</name>
</gene>
<dbReference type="RefSeq" id="WP_120273193.1">
    <property type="nucleotide sequence ID" value="NZ_RAPN01000001.1"/>
</dbReference>
<name>A0A419W933_9BACT</name>
<evidence type="ECO:0000313" key="3">
    <source>
        <dbReference type="Proteomes" id="UP000283387"/>
    </source>
</evidence>
<feature type="transmembrane region" description="Helical" evidence="1">
    <location>
        <begin position="89"/>
        <end position="107"/>
    </location>
</feature>
<dbReference type="EMBL" id="RAPN01000001">
    <property type="protein sequence ID" value="RKD91934.1"/>
    <property type="molecule type" value="Genomic_DNA"/>
</dbReference>